<name>A0A838BH63_9HYPH</name>
<dbReference type="Pfam" id="PF00890">
    <property type="entry name" value="FAD_binding_2"/>
    <property type="match status" value="1"/>
</dbReference>
<keyword evidence="4" id="KW-0560">Oxidoreductase</keyword>
<dbReference type="SUPFAM" id="SSF56425">
    <property type="entry name" value="Succinate dehydrogenase/fumarate reductase flavoprotein, catalytic domain"/>
    <property type="match status" value="1"/>
</dbReference>
<dbReference type="GO" id="GO:0016491">
    <property type="term" value="F:oxidoreductase activity"/>
    <property type="evidence" value="ECO:0007669"/>
    <property type="project" value="UniProtKB-KW"/>
</dbReference>
<dbReference type="InterPro" id="IPR027477">
    <property type="entry name" value="Succ_DH/fumarate_Rdtase_cat_sf"/>
</dbReference>
<organism evidence="6 7">
    <name type="scientific">Microvirga mediterraneensis</name>
    <dbReference type="NCBI Taxonomy" id="2754695"/>
    <lineage>
        <taxon>Bacteria</taxon>
        <taxon>Pseudomonadati</taxon>
        <taxon>Pseudomonadota</taxon>
        <taxon>Alphaproteobacteria</taxon>
        <taxon>Hyphomicrobiales</taxon>
        <taxon>Methylobacteriaceae</taxon>
        <taxon>Microvirga</taxon>
    </lineage>
</organism>
<comment type="caution">
    <text evidence="6">The sequence shown here is derived from an EMBL/GenBank/DDBJ whole genome shotgun (WGS) entry which is preliminary data.</text>
</comment>
<dbReference type="SUPFAM" id="SSF51905">
    <property type="entry name" value="FAD/NAD(P)-binding domain"/>
    <property type="match status" value="1"/>
</dbReference>
<dbReference type="InterPro" id="IPR036188">
    <property type="entry name" value="FAD/NAD-bd_sf"/>
</dbReference>
<sequence>MSTEEVLPADCDLLVVGSGAAGLAAAISAAHAGLKPVIVEKSEYFGGSTAVSGGAIWVPDNPIMRAAGMEDDRRAARRYIELETGNRFNAELVDAFLDNGPAAIDFFNTKTALKMTHRPYAPDYHPDKKGAALGGRVLDALEYDGRALGENLNRLRPPIKEFTILGGMQLGRADLFHFVRMTREWPSFVHATKQVLRYVKDRVSVGRNTRLSLGAAVAGRLAETVFALKIPLLTEHELVSLQRDGAGRVTGAVLRTRHGDKTVTSRKGVVLASGGFPHDAKRRSESFEHVRRGLPHYSMAPSPNTGGAIAAAEAVGAAFVSTNSDAASWAPISLIPQPDGSKRPFPHLFMDRAKPGIIAVGHDGRRFTNEAASYHDFVQGMVEKLLDGNRKSAFLICDHAALRRYGLGAVPCFPGRIGPYLRSGYLKHGRSVEELARVCGIDTETLQETIDRYNGFAAQGMDPDFGKGSTPYQTALGDPDHKPNQCLKPLEGVLYAVEIFPGDIGTTMGLDVNANGQVKDVHGQVIEGLYACGNDINSIMSGSYPGAGITLGPALTFGYVIGRHAASR</sequence>
<evidence type="ECO:0000259" key="5">
    <source>
        <dbReference type="Pfam" id="PF00890"/>
    </source>
</evidence>
<dbReference type="PRINTS" id="PR00469">
    <property type="entry name" value="PNDRDTASEII"/>
</dbReference>
<dbReference type="GO" id="GO:0008202">
    <property type="term" value="P:steroid metabolic process"/>
    <property type="evidence" value="ECO:0007669"/>
    <property type="project" value="UniProtKB-ARBA"/>
</dbReference>
<gene>
    <name evidence="6" type="ORF">H0S73_00390</name>
</gene>
<keyword evidence="7" id="KW-1185">Reference proteome</keyword>
<evidence type="ECO:0000313" key="7">
    <source>
        <dbReference type="Proteomes" id="UP000572984"/>
    </source>
</evidence>
<comment type="cofactor">
    <cofactor evidence="1">
        <name>FAD</name>
        <dbReference type="ChEBI" id="CHEBI:57692"/>
    </cofactor>
</comment>
<dbReference type="Gene3D" id="3.50.50.60">
    <property type="entry name" value="FAD/NAD(P)-binding domain"/>
    <property type="match status" value="2"/>
</dbReference>
<dbReference type="EMBL" id="JACDXJ010000001">
    <property type="protein sequence ID" value="MBA1154581.1"/>
    <property type="molecule type" value="Genomic_DNA"/>
</dbReference>
<evidence type="ECO:0000256" key="1">
    <source>
        <dbReference type="ARBA" id="ARBA00001974"/>
    </source>
</evidence>
<proteinExistence type="predicted"/>
<accession>A0A838BH63</accession>
<evidence type="ECO:0000256" key="3">
    <source>
        <dbReference type="ARBA" id="ARBA00022827"/>
    </source>
</evidence>
<dbReference type="InterPro" id="IPR050315">
    <property type="entry name" value="FAD-oxidoreductase_2"/>
</dbReference>
<dbReference type="Proteomes" id="UP000572984">
    <property type="component" value="Unassembled WGS sequence"/>
</dbReference>
<evidence type="ECO:0000256" key="2">
    <source>
        <dbReference type="ARBA" id="ARBA00022630"/>
    </source>
</evidence>
<keyword evidence="2" id="KW-0285">Flavoprotein</keyword>
<evidence type="ECO:0000313" key="6">
    <source>
        <dbReference type="EMBL" id="MBA1154581.1"/>
    </source>
</evidence>
<dbReference type="PANTHER" id="PTHR43400:SF10">
    <property type="entry name" value="3-OXOSTEROID 1-DEHYDROGENASE"/>
    <property type="match status" value="1"/>
</dbReference>
<feature type="domain" description="FAD-dependent oxidoreductase 2 FAD-binding" evidence="5">
    <location>
        <begin position="12"/>
        <end position="551"/>
    </location>
</feature>
<reference evidence="6 7" key="1">
    <citation type="submission" date="2020-07" db="EMBL/GenBank/DDBJ databases">
        <title>Draft genome and description of Microvirga mediterraneensis Marseille-Q2068 sp. nov.</title>
        <authorList>
            <person name="Boxberger M."/>
        </authorList>
    </citation>
    <scope>NUCLEOTIDE SEQUENCE [LARGE SCALE GENOMIC DNA]</scope>
    <source>
        <strain evidence="6 7">Marseille-Q2068</strain>
    </source>
</reference>
<dbReference type="RefSeq" id="WP_181050281.1">
    <property type="nucleotide sequence ID" value="NZ_JACDXJ010000001.1"/>
</dbReference>
<dbReference type="AlphaFoldDB" id="A0A838BH63"/>
<dbReference type="InterPro" id="IPR003953">
    <property type="entry name" value="FAD-dep_OxRdtase_2_FAD-bd"/>
</dbReference>
<keyword evidence="3" id="KW-0274">FAD</keyword>
<dbReference type="PANTHER" id="PTHR43400">
    <property type="entry name" value="FUMARATE REDUCTASE"/>
    <property type="match status" value="1"/>
</dbReference>
<protein>
    <submittedName>
        <fullName evidence="6">FAD-dependent oxidoreductase</fullName>
    </submittedName>
</protein>
<evidence type="ECO:0000256" key="4">
    <source>
        <dbReference type="ARBA" id="ARBA00023002"/>
    </source>
</evidence>